<proteinExistence type="predicted"/>
<dbReference type="AlphaFoldDB" id="A0A6J6XA15"/>
<evidence type="ECO:0000313" key="1">
    <source>
        <dbReference type="EMBL" id="CAB4793259.1"/>
    </source>
</evidence>
<name>A0A6J6XA15_9ZZZZ</name>
<dbReference type="EMBL" id="CAEZZU010000320">
    <property type="protein sequence ID" value="CAB4793259.1"/>
    <property type="molecule type" value="Genomic_DNA"/>
</dbReference>
<gene>
    <name evidence="1" type="ORF">UFOPK2925_01626</name>
</gene>
<protein>
    <submittedName>
        <fullName evidence="1">Unannotated protein</fullName>
    </submittedName>
</protein>
<accession>A0A6J6XA15</accession>
<organism evidence="1">
    <name type="scientific">freshwater metagenome</name>
    <dbReference type="NCBI Taxonomy" id="449393"/>
    <lineage>
        <taxon>unclassified sequences</taxon>
        <taxon>metagenomes</taxon>
        <taxon>ecological metagenomes</taxon>
    </lineage>
</organism>
<reference evidence="1" key="1">
    <citation type="submission" date="2020-05" db="EMBL/GenBank/DDBJ databases">
        <authorList>
            <person name="Chiriac C."/>
            <person name="Salcher M."/>
            <person name="Ghai R."/>
            <person name="Kavagutti S V."/>
        </authorList>
    </citation>
    <scope>NUCLEOTIDE SEQUENCE</scope>
</reference>
<sequence length="69" mass="7697">MRVIDNACFAWSLAEYTECVELEEYPDYAGEGPVCAALSAGEYYTLGVSKVSGTHHQREHRDRVDSVLT</sequence>